<keyword evidence="8" id="KW-0443">Lipid metabolism</keyword>
<evidence type="ECO:0000256" key="4">
    <source>
        <dbReference type="ARBA" id="ARBA00013244"/>
    </source>
</evidence>
<dbReference type="EC" id="2.3.1.20" evidence="4"/>
<dbReference type="Proteomes" id="UP001232536">
    <property type="component" value="Unassembled WGS sequence"/>
</dbReference>
<dbReference type="Pfam" id="PF06974">
    <property type="entry name" value="WS_DGAT_C"/>
    <property type="match status" value="1"/>
</dbReference>
<dbReference type="InterPro" id="IPR009721">
    <property type="entry name" value="O-acyltransferase_WSD1_C"/>
</dbReference>
<keyword evidence="7" id="KW-0319">Glycerol metabolism</keyword>
<evidence type="ECO:0000313" key="13">
    <source>
        <dbReference type="EMBL" id="MDO8106996.1"/>
    </source>
</evidence>
<dbReference type="InterPro" id="IPR045034">
    <property type="entry name" value="O-acyltransferase_WSD1-like"/>
</dbReference>
<comment type="pathway">
    <text evidence="2">Lipid metabolism.</text>
</comment>
<evidence type="ECO:0000256" key="2">
    <source>
        <dbReference type="ARBA" id="ARBA00005189"/>
    </source>
</evidence>
<feature type="domain" description="O-acyltransferase WSD1 C-terminal" evidence="12">
    <location>
        <begin position="297"/>
        <end position="434"/>
    </location>
</feature>
<organism evidence="13 14">
    <name type="scientific">Actinotalea lenta</name>
    <dbReference type="NCBI Taxonomy" id="3064654"/>
    <lineage>
        <taxon>Bacteria</taxon>
        <taxon>Bacillati</taxon>
        <taxon>Actinomycetota</taxon>
        <taxon>Actinomycetes</taxon>
        <taxon>Micrococcales</taxon>
        <taxon>Cellulomonadaceae</taxon>
        <taxon>Actinotalea</taxon>
    </lineage>
</organism>
<dbReference type="Gene3D" id="3.30.559.10">
    <property type="entry name" value="Chloramphenicol acetyltransferase-like domain"/>
    <property type="match status" value="1"/>
</dbReference>
<evidence type="ECO:0000256" key="9">
    <source>
        <dbReference type="ARBA" id="ARBA00023315"/>
    </source>
</evidence>
<keyword evidence="5" id="KW-0444">Lipid biosynthesis</keyword>
<dbReference type="EMBL" id="JAUQYP010000001">
    <property type="protein sequence ID" value="MDO8106996.1"/>
    <property type="molecule type" value="Genomic_DNA"/>
</dbReference>
<keyword evidence="14" id="KW-1185">Reference proteome</keyword>
<dbReference type="RefSeq" id="WP_304600633.1">
    <property type="nucleotide sequence ID" value="NZ_JAUQYP010000001.1"/>
</dbReference>
<accession>A0ABT9D809</accession>
<evidence type="ECO:0000256" key="6">
    <source>
        <dbReference type="ARBA" id="ARBA00022679"/>
    </source>
</evidence>
<dbReference type="Gene3D" id="3.30.559.30">
    <property type="entry name" value="Nonribosomal peptide synthetase, condensation domain"/>
    <property type="match status" value="1"/>
</dbReference>
<evidence type="ECO:0000259" key="12">
    <source>
        <dbReference type="Pfam" id="PF06974"/>
    </source>
</evidence>
<keyword evidence="9" id="KW-0012">Acyltransferase</keyword>
<dbReference type="PANTHER" id="PTHR31650:SF1">
    <property type="entry name" value="WAX ESTER SYNTHASE_DIACYLGLYCEROL ACYLTRANSFERASE 4-RELATED"/>
    <property type="match status" value="1"/>
</dbReference>
<evidence type="ECO:0000256" key="5">
    <source>
        <dbReference type="ARBA" id="ARBA00022516"/>
    </source>
</evidence>
<keyword evidence="6" id="KW-0808">Transferase</keyword>
<evidence type="ECO:0000256" key="8">
    <source>
        <dbReference type="ARBA" id="ARBA00023098"/>
    </source>
</evidence>
<feature type="domain" description="O-acyltransferase WSD1-like N-terminal" evidence="11">
    <location>
        <begin position="14"/>
        <end position="256"/>
    </location>
</feature>
<protein>
    <recommendedName>
        <fullName evidence="4">diacylglycerol O-acyltransferase</fullName>
        <ecNumber evidence="4">2.3.1.20</ecNumber>
    </recommendedName>
</protein>
<dbReference type="InterPro" id="IPR004255">
    <property type="entry name" value="O-acyltransferase_WSD1_N"/>
</dbReference>
<gene>
    <name evidence="13" type="ORF">Q6348_07265</name>
</gene>
<dbReference type="InterPro" id="IPR023213">
    <property type="entry name" value="CAT-like_dom_sf"/>
</dbReference>
<comment type="caution">
    <text evidence="13">The sequence shown here is derived from an EMBL/GenBank/DDBJ whole genome shotgun (WGS) entry which is preliminary data.</text>
</comment>
<evidence type="ECO:0000256" key="1">
    <source>
        <dbReference type="ARBA" id="ARBA00004771"/>
    </source>
</evidence>
<sequence length="438" mass="44959">MTSARERGRIDRISPADAVELATDTGPGSRTVGAALLLEHPDPARLAAVLGQRLGAVPRFHQRLRAAPPGCGRPYWVPCPPETVAAAVRLEAIHAADDQALAGAAARELSRPLDGGGPLWRATVLVHRGAAVAVVLAMHHVLADGVGGLAVLAGVADHPAPGGPADPPGRAPTGGPTSRELLLDAWHERLRALTRPAAGWRRLRDGVRELGGPPRRAPRTALNVPTGSARAAHLAEVDLGALRARTRPLGATVNDALLVAVAEAAGAVLRSTGEDPAELVVSVPVSSRRSTAGADLGNAVGVMPVRVPLRGPLADRVRKVSRTTRARVGARGTSTAVLGPAFRALARLGVLHWWLDRQRLVNTFLTNLPGPPSVALAGAPVRRIMPIGVLAGNVGVAFAALSYAGRLGVTVVTDPAAVPDGAALATHLNGTLARLAGG</sequence>
<comment type="catalytic activity">
    <reaction evidence="10">
        <text>an acyl-CoA + a 1,2-diacyl-sn-glycerol = a triacyl-sn-glycerol + CoA</text>
        <dbReference type="Rhea" id="RHEA:10868"/>
        <dbReference type="ChEBI" id="CHEBI:17815"/>
        <dbReference type="ChEBI" id="CHEBI:57287"/>
        <dbReference type="ChEBI" id="CHEBI:58342"/>
        <dbReference type="ChEBI" id="CHEBI:64615"/>
        <dbReference type="EC" id="2.3.1.20"/>
    </reaction>
</comment>
<dbReference type="PANTHER" id="PTHR31650">
    <property type="entry name" value="O-ACYLTRANSFERASE (WSD1-LIKE) FAMILY PROTEIN"/>
    <property type="match status" value="1"/>
</dbReference>
<comment type="similarity">
    <text evidence="3">Belongs to the long-chain O-acyltransferase family.</text>
</comment>
<evidence type="ECO:0000256" key="10">
    <source>
        <dbReference type="ARBA" id="ARBA00048109"/>
    </source>
</evidence>
<comment type="pathway">
    <text evidence="1">Glycerolipid metabolism; triacylglycerol biosynthesis.</text>
</comment>
<name>A0ABT9D809_9CELL</name>
<dbReference type="SUPFAM" id="SSF52777">
    <property type="entry name" value="CoA-dependent acyltransferases"/>
    <property type="match status" value="2"/>
</dbReference>
<proteinExistence type="inferred from homology"/>
<evidence type="ECO:0000259" key="11">
    <source>
        <dbReference type="Pfam" id="PF03007"/>
    </source>
</evidence>
<dbReference type="Pfam" id="PF03007">
    <property type="entry name" value="WS_DGAT_cat"/>
    <property type="match status" value="1"/>
</dbReference>
<evidence type="ECO:0000313" key="14">
    <source>
        <dbReference type="Proteomes" id="UP001232536"/>
    </source>
</evidence>
<evidence type="ECO:0000256" key="7">
    <source>
        <dbReference type="ARBA" id="ARBA00022798"/>
    </source>
</evidence>
<reference evidence="13 14" key="1">
    <citation type="submission" date="2023-07" db="EMBL/GenBank/DDBJ databases">
        <title>Description of novel actinomycetes strains, isolated from tidal flat sediment.</title>
        <authorList>
            <person name="Lu C."/>
        </authorList>
    </citation>
    <scope>NUCLEOTIDE SEQUENCE [LARGE SCALE GENOMIC DNA]</scope>
    <source>
        <strain evidence="13 14">SYSU T00b441</strain>
    </source>
</reference>
<evidence type="ECO:0000256" key="3">
    <source>
        <dbReference type="ARBA" id="ARBA00009587"/>
    </source>
</evidence>